<evidence type="ECO:0000256" key="1">
    <source>
        <dbReference type="ARBA" id="ARBA00007782"/>
    </source>
</evidence>
<evidence type="ECO:0000256" key="4">
    <source>
        <dbReference type="RuleBase" id="RU311113"/>
    </source>
</evidence>
<evidence type="ECO:0000313" key="7">
    <source>
        <dbReference type="Proteomes" id="UP000572268"/>
    </source>
</evidence>
<evidence type="ECO:0000256" key="3">
    <source>
        <dbReference type="ARBA" id="ARBA00023306"/>
    </source>
</evidence>
<dbReference type="SUPFAM" id="SSF55637">
    <property type="entry name" value="Cell cycle regulatory proteins"/>
    <property type="match status" value="1"/>
</dbReference>
<sequence>MSPAHFPDDNEYSDKYTDDTYEYRHVILSKPTYRMLQRSVRGYSASTLLDENQWRSVGVTQSRGWVHYATHKPEPNILLFRRPLGTNPLLLTHKQTGPVGYTYLSMGYATYVPEVAEEHPSYMPVSSSSVGHGFGRVRVDPTETGYLAQEALAKLRTAAILIKQAGMQAMAMNQQIATAVKQGELAAHAARGQVAEHIGAVGPGQAGGSAEGLASALPAEQVRDFLRAHQTLPFDWSLPPPSTPHSQAVGVMHVRSLLAALLAVAAAAAAASDDRTVVDLSHDPWIVTPMLAGGQYGLPEEAVDVQDSPGDLELTLRKLEREVDATALREDETFDRDEYAQAEPDLCGRAFEHLFKRSPAWETARERVNSVVNEIFSALDQGGGKVGPCYSILGLLLSSASVDGRTGEALVSDEQLQRILLLVQDLGGDVERRRLPPSVRLYRKGADMGCSLGSLALVSSTRLGYPAAGSSVVSLATQQPPAVVAVLNGESEGSEGGGEECMEMAALVVPILEAVVGNIGWDRLRVLNDADSRSVYLEPGKPAPDDDVSMFYSWVELLPHSQWSNLQNYLTQEQIDELTAFLSDEEGVAAGVAKGQSALDNMKEGPAEVHASIQELRYNIVAEKLRPALEAVGGHNESAMACEDALDRILAVVMRYHRSLRILDGMSHTHPSEDIKLLAAMFASEMGTKSGHVNAAQLITERQKNGLPLAPLRRRGKSWPLELRLFSRVPLPLELIAGDAAEGDGGYLKNSKVAGWEAECVQGCRANPSCEYAVYYPDSGYCKWSEDCSRLLRTKQHDTRLWRRVEQGMAAQQESLRPENFRMRAAVGAHDAYSVRVLVAEYRASGSSEGTALAYQWASFGADTLGDYQCMYERAMMDAVDRKDYALAVGRLLNLSRLPAVVFPWEVNPLDQFADPELETKVMDMLIENNPWAAAAADLGGVSDEEELQEMGRPGTAAAAPPPHVTASMLGIVAAFVAYAADCCRCGLRALRDVRQHTLLSAFQVECPFIRAPEGWPSPVMVQLAVIVLVFVPVLLSFTILSRKLLRRMVIQGVPEAPDHQHQDLFVLLATSMARFSRVAVLMVSFIVLHRVQAAKLKRPDEEKDRWVPKANAAAKDVDYSLFANGRGKVKVKDGKSDCDGKWKDAETYGARKKTIKQFCIRLHEKHQDDKGYTDAPKRYDCRLDPNDKGNDHGRKNRDWLCYEKNPKYVLLPPHGPELNSTCPTSWNAYEHRAISWYPKDSPPSWCHYNWYENLQVCWCMPGFYRDSPYDTTLNKRACPDGEEIFIAPRFVNRDTVRQLQAADPNTGFTDAGEECSCSAEFP</sequence>
<comment type="similarity">
    <text evidence="1 4">Belongs to the CKS family.</text>
</comment>
<dbReference type="EMBL" id="JABANN010000136">
    <property type="protein sequence ID" value="KAF4669647.1"/>
    <property type="molecule type" value="Genomic_DNA"/>
</dbReference>
<evidence type="ECO:0000256" key="5">
    <source>
        <dbReference type="SAM" id="Phobius"/>
    </source>
</evidence>
<protein>
    <recommendedName>
        <fullName evidence="4">Cyclin-dependent kinases regulatory subunit</fullName>
    </recommendedName>
</protein>
<gene>
    <name evidence="6" type="ORF">FOL46_001289</name>
</gene>
<keyword evidence="2 4" id="KW-0132">Cell division</keyword>
<name>A0A7J6ME01_PEROL</name>
<dbReference type="PANTHER" id="PTHR23415">
    <property type="entry name" value="CYCLIN-DEPENDENT KINASES REGULATORY SUBUNIT/60S RIBOSOME SUBUNIT BIOGENESIS PROTEIN NIP7"/>
    <property type="match status" value="1"/>
</dbReference>
<accession>A0A7J6ME01</accession>
<keyword evidence="5" id="KW-0812">Transmembrane</keyword>
<keyword evidence="5" id="KW-1133">Transmembrane helix</keyword>
<evidence type="ECO:0000256" key="2">
    <source>
        <dbReference type="ARBA" id="ARBA00022618"/>
    </source>
</evidence>
<dbReference type="Pfam" id="PF01111">
    <property type="entry name" value="CKS"/>
    <property type="match status" value="1"/>
</dbReference>
<dbReference type="InterPro" id="IPR036858">
    <property type="entry name" value="Cyclin-dep_kinase_reg-sub_sf"/>
</dbReference>
<dbReference type="GO" id="GO:0051301">
    <property type="term" value="P:cell division"/>
    <property type="evidence" value="ECO:0007669"/>
    <property type="project" value="UniProtKB-UniRule"/>
</dbReference>
<dbReference type="SMART" id="SM01084">
    <property type="entry name" value="CKS"/>
    <property type="match status" value="1"/>
</dbReference>
<reference evidence="6 7" key="1">
    <citation type="submission" date="2020-04" db="EMBL/GenBank/DDBJ databases">
        <title>Perkinsus olseni comparative genomics.</title>
        <authorList>
            <person name="Bogema D.R."/>
        </authorList>
    </citation>
    <scope>NUCLEOTIDE SEQUENCE [LARGE SCALE GENOMIC DNA]</scope>
    <source>
        <strain evidence="6">ATCC PRA-31</strain>
    </source>
</reference>
<dbReference type="Proteomes" id="UP000572268">
    <property type="component" value="Unassembled WGS sequence"/>
</dbReference>
<comment type="caution">
    <text evidence="6">The sequence shown here is derived from an EMBL/GenBank/DDBJ whole genome shotgun (WGS) entry which is preliminary data.</text>
</comment>
<organism evidence="6 7">
    <name type="scientific">Perkinsus olseni</name>
    <name type="common">Perkinsus atlanticus</name>
    <dbReference type="NCBI Taxonomy" id="32597"/>
    <lineage>
        <taxon>Eukaryota</taxon>
        <taxon>Sar</taxon>
        <taxon>Alveolata</taxon>
        <taxon>Perkinsozoa</taxon>
        <taxon>Perkinsea</taxon>
        <taxon>Perkinsida</taxon>
        <taxon>Perkinsidae</taxon>
        <taxon>Perkinsus</taxon>
    </lineage>
</organism>
<evidence type="ECO:0000313" key="6">
    <source>
        <dbReference type="EMBL" id="KAF4669647.1"/>
    </source>
</evidence>
<comment type="function">
    <text evidence="4">Binds to the catalytic subunit of the cyclin dependent kinases and is essential for their biological function.</text>
</comment>
<dbReference type="GO" id="GO:0016538">
    <property type="term" value="F:cyclin-dependent protein serine/threonine kinase regulator activity"/>
    <property type="evidence" value="ECO:0007669"/>
    <property type="project" value="InterPro"/>
</dbReference>
<dbReference type="Gene3D" id="3.30.170.10">
    <property type="entry name" value="Cyclin-dependent kinase, regulatory subunit"/>
    <property type="match status" value="1"/>
</dbReference>
<keyword evidence="5" id="KW-0472">Membrane</keyword>
<keyword evidence="3 4" id="KW-0131">Cell cycle</keyword>
<proteinExistence type="inferred from homology"/>
<dbReference type="InterPro" id="IPR000789">
    <property type="entry name" value="Cyclin-dep_kinase_reg-sub"/>
</dbReference>
<feature type="transmembrane region" description="Helical" evidence="5">
    <location>
        <begin position="1020"/>
        <end position="1041"/>
    </location>
</feature>
<dbReference type="PRINTS" id="PR00296">
    <property type="entry name" value="CYCLINKINASE"/>
</dbReference>